<keyword evidence="4" id="KW-1185">Reference proteome</keyword>
<name>A8IDW7_AZOC5</name>
<dbReference type="InterPro" id="IPR053202">
    <property type="entry name" value="EGF_Rcpt_Signaling_Reg"/>
</dbReference>
<proteinExistence type="predicted"/>
<evidence type="ECO:0000313" key="3">
    <source>
        <dbReference type="EMBL" id="BAF89002.1"/>
    </source>
</evidence>
<dbReference type="Pfam" id="PF05050">
    <property type="entry name" value="Methyltransf_21"/>
    <property type="match status" value="1"/>
</dbReference>
<sequence length="451" mass="50163">MSLVSLAQNFEDVMLWRALRDVSEGFYIDVGANDPLMHSVTHVFYARGWHGINVEANRGYFDLLQKERTRDINIHAAATNYDGRIQFFDIDDTGLSTTDAEVCEAHARIGFFGSAVEVEALTLASICRAHVTGDIHFLKIDVEGGTRAVIEGMDFAAFRPWIVLCEATKPMTQEQDFADWEGLLLEAGYQFVYADGLNRFYLANEQAHLRGRFEYPPNVFDGFQYGTGSEISARVLDAEREQFRARAESAEAQAAHLQAFATHVQGALDAQLQAYAERDATARGLEAERDALRSALIEVTRASEERAAAREAESGRLRAMLDEQAGFLAATRQQVDALSLSLRAAEQQRDTLQQQLEVSIGRLAEETAALVRERAAFEQETAALLADKARLQAEKFALEQDKVRLEVAGAEITDRAARAETHAARLEVTLRRITSSPAWRMTAPFRALSRG</sequence>
<dbReference type="eggNOG" id="COG3206">
    <property type="taxonomic scope" value="Bacteria"/>
</dbReference>
<dbReference type="SUPFAM" id="SSF53335">
    <property type="entry name" value="S-adenosyl-L-methionine-dependent methyltransferases"/>
    <property type="match status" value="1"/>
</dbReference>
<dbReference type="PANTHER" id="PTHR34009:SF2">
    <property type="entry name" value="PROTEIN STAR"/>
    <property type="match status" value="1"/>
</dbReference>
<feature type="domain" description="Methyltransferase FkbM" evidence="2">
    <location>
        <begin position="29"/>
        <end position="191"/>
    </location>
</feature>
<dbReference type="GO" id="GO:0032259">
    <property type="term" value="P:methylation"/>
    <property type="evidence" value="ECO:0007669"/>
    <property type="project" value="UniProtKB-KW"/>
</dbReference>
<dbReference type="RefSeq" id="WP_012171528.1">
    <property type="nucleotide sequence ID" value="NC_009937.1"/>
</dbReference>
<dbReference type="GO" id="GO:0008168">
    <property type="term" value="F:methyltransferase activity"/>
    <property type="evidence" value="ECO:0007669"/>
    <property type="project" value="UniProtKB-KW"/>
</dbReference>
<reference evidence="3 4" key="3">
    <citation type="journal article" date="2008" name="BMC Genomics">
        <title>The genome of the versatile nitrogen fixer Azorhizobium caulinodans ORS571.</title>
        <authorList>
            <person name="Lee KB."/>
            <person name="Backer P.D."/>
            <person name="Aono T."/>
            <person name="Liu CT."/>
            <person name="Suzuki S."/>
            <person name="Suzuki T."/>
            <person name="Kaneko T."/>
            <person name="Yamada M."/>
            <person name="Tabata S."/>
            <person name="Kupfer D.M."/>
            <person name="Najar F.Z."/>
            <person name="Wiley G.B."/>
            <person name="Roe B."/>
            <person name="Binnewies T.T."/>
            <person name="Ussery D.W."/>
            <person name="D'Haeze W."/>
            <person name="Herder J.D."/>
            <person name="Gevers D."/>
            <person name="Vereecke D."/>
            <person name="Holsters M."/>
            <person name="Oyaizu H."/>
        </authorList>
    </citation>
    <scope>NUCLEOTIDE SEQUENCE [LARGE SCALE GENOMIC DNA]</scope>
    <source>
        <strain evidence="4">ATCC 43989 / DSM 5975 / JCM 20966 / LMG 6465 / NBRC 14845 / NCIMB 13405 / ORS 571</strain>
    </source>
</reference>
<gene>
    <name evidence="3" type="primary">fkbM</name>
    <name evidence="3" type="ordered locus">AZC_3004</name>
</gene>
<evidence type="ECO:0000256" key="1">
    <source>
        <dbReference type="SAM" id="Coils"/>
    </source>
</evidence>
<reference evidence="3 4" key="1">
    <citation type="journal article" date="2007" name="Appl. Environ. Microbiol.">
        <title>Rhizobial factors required for stem nodule maturation and maintenance in Sesbania rostrata-Azorhizobium caulinodans ORS571 symbiosis.</title>
        <authorList>
            <person name="Suzuki S."/>
            <person name="Aono T."/>
            <person name="Lee KB."/>
            <person name="Suzuki T."/>
            <person name="Liu CT."/>
            <person name="Miwa H."/>
            <person name="Wakao S."/>
            <person name="Iki T."/>
            <person name="Oyaizu H."/>
        </authorList>
    </citation>
    <scope>NUCLEOTIDE SEQUENCE [LARGE SCALE GENOMIC DNA]</scope>
    <source>
        <strain evidence="4">ATCC 43989 / DSM 5975 / JCM 20966 / LMG 6465 / NBRC 14845 / NCIMB 13405 / ORS 571</strain>
    </source>
</reference>
<dbReference type="STRING" id="438753.AZC_3004"/>
<dbReference type="Proteomes" id="UP000000270">
    <property type="component" value="Chromosome"/>
</dbReference>
<dbReference type="AlphaFoldDB" id="A8IDW7"/>
<dbReference type="GO" id="GO:0006888">
    <property type="term" value="P:endoplasmic reticulum to Golgi vesicle-mediated transport"/>
    <property type="evidence" value="ECO:0007669"/>
    <property type="project" value="TreeGrafter"/>
</dbReference>
<dbReference type="NCBIfam" id="TIGR01444">
    <property type="entry name" value="fkbM_fam"/>
    <property type="match status" value="1"/>
</dbReference>
<keyword evidence="3" id="KW-0489">Methyltransferase</keyword>
<dbReference type="PANTHER" id="PTHR34009">
    <property type="entry name" value="PROTEIN STAR"/>
    <property type="match status" value="1"/>
</dbReference>
<dbReference type="InterPro" id="IPR029063">
    <property type="entry name" value="SAM-dependent_MTases_sf"/>
</dbReference>
<reference evidence="3 4" key="6">
    <citation type="journal article" date="2011" name="Appl. Environ. Microbiol.">
        <title>Involvement of the azorhizobial chromosome partition gene (parA) in the onset of bacteroid differentiation during Sesbania rostrata stem nodule development.</title>
        <authorList>
            <person name="Liu CT."/>
            <person name="Lee KB."/>
            <person name="Wang YS."/>
            <person name="Peng MH."/>
            <person name="Lee KT."/>
            <person name="Suzuki S."/>
            <person name="Suzuki T."/>
            <person name="Oyaizu H."/>
        </authorList>
    </citation>
    <scope>NUCLEOTIDE SEQUENCE [LARGE SCALE GENOMIC DNA]</scope>
    <source>
        <strain evidence="4">ATCC 43989 / DSM 5975 / JCM 20966 / LMG 6465 / NBRC 14845 / NCIMB 13405 / ORS 571</strain>
    </source>
</reference>
<keyword evidence="1" id="KW-0175">Coiled coil</keyword>
<reference evidence="3 4" key="5">
    <citation type="journal article" date="2010" name="Appl. Environ. Microbiol.">
        <title>phrR-like gene praR of Azorhizobium caulinodans ORS571 is essential for symbiosis with Sesbania rostrata and is involved in expression of reb genes.</title>
        <authorList>
            <person name="Akiba N."/>
            <person name="Aono T."/>
            <person name="Toyazaki H."/>
            <person name="Sato S."/>
            <person name="Oyaizu H."/>
        </authorList>
    </citation>
    <scope>NUCLEOTIDE SEQUENCE [LARGE SCALE GENOMIC DNA]</scope>
    <source>
        <strain evidence="4">ATCC 43989 / DSM 5975 / JCM 20966 / LMG 6465 / NBRC 14845 / NCIMB 13405 / ORS 571</strain>
    </source>
</reference>
<dbReference type="Gene3D" id="3.40.50.150">
    <property type="entry name" value="Vaccinia Virus protein VP39"/>
    <property type="match status" value="1"/>
</dbReference>
<reference evidence="4" key="2">
    <citation type="submission" date="2007-04" db="EMBL/GenBank/DDBJ databases">
        <title>Complete genome sequence of the nitrogen-fixing bacterium Azorhizobium caulinodans ORS571.</title>
        <authorList>
            <person name="Lee K.B."/>
            <person name="Backer P.D."/>
            <person name="Aono T."/>
            <person name="Liu C.T."/>
            <person name="Suzuki S."/>
            <person name="Suzuki T."/>
            <person name="Kaneko T."/>
            <person name="Yamada M."/>
            <person name="Tabata S."/>
            <person name="Kupfer D.M."/>
            <person name="Najar F.Z."/>
            <person name="Wiley G.B."/>
            <person name="Roe B."/>
            <person name="Binnewies T."/>
            <person name="Ussery D."/>
            <person name="Vereecke D."/>
            <person name="Gevers D."/>
            <person name="Holsters M."/>
            <person name="Oyaizu H."/>
        </authorList>
    </citation>
    <scope>NUCLEOTIDE SEQUENCE [LARGE SCALE GENOMIC DNA]</scope>
    <source>
        <strain evidence="4">ATCC 43989 / DSM 5975 / JCM 20966 / LMG 6465 / NBRC 14845 / NCIMB 13405 / ORS 571</strain>
    </source>
</reference>
<evidence type="ECO:0000259" key="2">
    <source>
        <dbReference type="Pfam" id="PF05050"/>
    </source>
</evidence>
<dbReference type="GO" id="GO:0016197">
    <property type="term" value="P:endosomal transport"/>
    <property type="evidence" value="ECO:0007669"/>
    <property type="project" value="TreeGrafter"/>
</dbReference>
<reference evidence="3 4" key="4">
    <citation type="journal article" date="2009" name="Appl. Environ. Microbiol.">
        <title>Comparative genome-wide transcriptional profiling of Azorhizobium caulinodans ORS571 grown under free-living and symbiotic conditions.</title>
        <authorList>
            <person name="Tsukada S."/>
            <person name="Aono T."/>
            <person name="Akiba N."/>
            <person name="Lee KB."/>
            <person name="Liu CT."/>
            <person name="Toyazaki H."/>
            <person name="Oyaizu H."/>
        </authorList>
    </citation>
    <scope>NUCLEOTIDE SEQUENCE [LARGE SCALE GENOMIC DNA]</scope>
    <source>
        <strain evidence="4">ATCC 43989 / DSM 5975 / JCM 20966 / LMG 6465 / NBRC 14845 / NCIMB 13405 / ORS 571</strain>
    </source>
</reference>
<dbReference type="HOGENOM" id="CLU_049570_3_0_5"/>
<protein>
    <submittedName>
        <fullName evidence="3">Methyltransferase</fullName>
    </submittedName>
</protein>
<dbReference type="InterPro" id="IPR006342">
    <property type="entry name" value="FkbM_mtfrase"/>
</dbReference>
<dbReference type="EMBL" id="AP009384">
    <property type="protein sequence ID" value="BAF89002.1"/>
    <property type="molecule type" value="Genomic_DNA"/>
</dbReference>
<feature type="coiled-coil region" evidence="1">
    <location>
        <begin position="285"/>
        <end position="408"/>
    </location>
</feature>
<dbReference type="GO" id="GO:0005886">
    <property type="term" value="C:plasma membrane"/>
    <property type="evidence" value="ECO:0007669"/>
    <property type="project" value="TreeGrafter"/>
</dbReference>
<accession>A8IDW7</accession>
<keyword evidence="3" id="KW-0808">Transferase</keyword>
<evidence type="ECO:0000313" key="4">
    <source>
        <dbReference type="Proteomes" id="UP000000270"/>
    </source>
</evidence>
<dbReference type="GO" id="GO:0005737">
    <property type="term" value="C:cytoplasm"/>
    <property type="evidence" value="ECO:0007669"/>
    <property type="project" value="GOC"/>
</dbReference>
<organism evidence="3 4">
    <name type="scientific">Azorhizobium caulinodans (strain ATCC 43989 / DSM 5975 / JCM 20966 / LMG 6465 / NBRC 14845 / NCIMB 13405 / ORS 571)</name>
    <dbReference type="NCBI Taxonomy" id="438753"/>
    <lineage>
        <taxon>Bacteria</taxon>
        <taxon>Pseudomonadati</taxon>
        <taxon>Pseudomonadota</taxon>
        <taxon>Alphaproteobacteria</taxon>
        <taxon>Hyphomicrobiales</taxon>
        <taxon>Xanthobacteraceae</taxon>
        <taxon>Azorhizobium</taxon>
    </lineage>
</organism>
<dbReference type="KEGG" id="azc:AZC_3004"/>